<dbReference type="Gramene" id="TuG1812G0200002904.01.T02">
    <property type="protein sequence ID" value="TuG1812G0200002904.01.T02"/>
    <property type="gene ID" value="TuG1812G0200002904.01"/>
</dbReference>
<evidence type="ECO:0000313" key="3">
    <source>
        <dbReference type="Proteomes" id="UP000015106"/>
    </source>
</evidence>
<dbReference type="AlphaFoldDB" id="A0A8R7THI6"/>
<feature type="compositionally biased region" description="Low complexity" evidence="1">
    <location>
        <begin position="21"/>
        <end position="30"/>
    </location>
</feature>
<reference evidence="2" key="2">
    <citation type="submission" date="2018-03" db="EMBL/GenBank/DDBJ databases">
        <title>The Triticum urartu genome reveals the dynamic nature of wheat genome evolution.</title>
        <authorList>
            <person name="Ling H."/>
            <person name="Ma B."/>
            <person name="Shi X."/>
            <person name="Liu H."/>
            <person name="Dong L."/>
            <person name="Sun H."/>
            <person name="Cao Y."/>
            <person name="Gao Q."/>
            <person name="Zheng S."/>
            <person name="Li Y."/>
            <person name="Yu Y."/>
            <person name="Du H."/>
            <person name="Qi M."/>
            <person name="Li Y."/>
            <person name="Yu H."/>
            <person name="Cui Y."/>
            <person name="Wang N."/>
            <person name="Chen C."/>
            <person name="Wu H."/>
            <person name="Zhao Y."/>
            <person name="Zhang J."/>
            <person name="Li Y."/>
            <person name="Zhou W."/>
            <person name="Zhang B."/>
            <person name="Hu W."/>
            <person name="Eijk M."/>
            <person name="Tang J."/>
            <person name="Witsenboer H."/>
            <person name="Zhao S."/>
            <person name="Li Z."/>
            <person name="Zhang A."/>
            <person name="Wang D."/>
            <person name="Liang C."/>
        </authorList>
    </citation>
    <scope>NUCLEOTIDE SEQUENCE [LARGE SCALE GENOMIC DNA]</scope>
    <source>
        <strain evidence="2">cv. G1812</strain>
    </source>
</reference>
<sequence length="112" mass="11748">ALCTPFPTSSGPRLQPLLRDGTSPPGAAGPSTPPALHAPPADIAGGGAEEGLRLLGRGRGRGRRLQTPYPGPGARHLGAASRLWFPYCSDSLMRQSQLKEAFLDSWSTMTQA</sequence>
<dbReference type="EnsemblPlants" id="TuG1812G0200002904.01.T02">
    <property type="protein sequence ID" value="TuG1812G0200002904.01.T02"/>
    <property type="gene ID" value="TuG1812G0200002904.01"/>
</dbReference>
<accession>A0A8R7THI6</accession>
<organism evidence="2 3">
    <name type="scientific">Triticum urartu</name>
    <name type="common">Red wild einkorn</name>
    <name type="synonym">Crithodium urartu</name>
    <dbReference type="NCBI Taxonomy" id="4572"/>
    <lineage>
        <taxon>Eukaryota</taxon>
        <taxon>Viridiplantae</taxon>
        <taxon>Streptophyta</taxon>
        <taxon>Embryophyta</taxon>
        <taxon>Tracheophyta</taxon>
        <taxon>Spermatophyta</taxon>
        <taxon>Magnoliopsida</taxon>
        <taxon>Liliopsida</taxon>
        <taxon>Poales</taxon>
        <taxon>Poaceae</taxon>
        <taxon>BOP clade</taxon>
        <taxon>Pooideae</taxon>
        <taxon>Triticodae</taxon>
        <taxon>Triticeae</taxon>
        <taxon>Triticinae</taxon>
        <taxon>Triticum</taxon>
    </lineage>
</organism>
<dbReference type="EnsemblPlants" id="TuG1812G0200002904.01.T01">
    <property type="protein sequence ID" value="TuG1812G0200002904.01.T01"/>
    <property type="gene ID" value="TuG1812G0200002904.01"/>
</dbReference>
<dbReference type="Proteomes" id="UP000015106">
    <property type="component" value="Chromosome 2"/>
</dbReference>
<evidence type="ECO:0000256" key="1">
    <source>
        <dbReference type="SAM" id="MobiDB-lite"/>
    </source>
</evidence>
<reference evidence="3" key="1">
    <citation type="journal article" date="2013" name="Nature">
        <title>Draft genome of the wheat A-genome progenitor Triticum urartu.</title>
        <authorList>
            <person name="Ling H.Q."/>
            <person name="Zhao S."/>
            <person name="Liu D."/>
            <person name="Wang J."/>
            <person name="Sun H."/>
            <person name="Zhang C."/>
            <person name="Fan H."/>
            <person name="Li D."/>
            <person name="Dong L."/>
            <person name="Tao Y."/>
            <person name="Gao C."/>
            <person name="Wu H."/>
            <person name="Li Y."/>
            <person name="Cui Y."/>
            <person name="Guo X."/>
            <person name="Zheng S."/>
            <person name="Wang B."/>
            <person name="Yu K."/>
            <person name="Liang Q."/>
            <person name="Yang W."/>
            <person name="Lou X."/>
            <person name="Chen J."/>
            <person name="Feng M."/>
            <person name="Jian J."/>
            <person name="Zhang X."/>
            <person name="Luo G."/>
            <person name="Jiang Y."/>
            <person name="Liu J."/>
            <person name="Wang Z."/>
            <person name="Sha Y."/>
            <person name="Zhang B."/>
            <person name="Wu H."/>
            <person name="Tang D."/>
            <person name="Shen Q."/>
            <person name="Xue P."/>
            <person name="Zou S."/>
            <person name="Wang X."/>
            <person name="Liu X."/>
            <person name="Wang F."/>
            <person name="Yang Y."/>
            <person name="An X."/>
            <person name="Dong Z."/>
            <person name="Zhang K."/>
            <person name="Zhang X."/>
            <person name="Luo M.C."/>
            <person name="Dvorak J."/>
            <person name="Tong Y."/>
            <person name="Wang J."/>
            <person name="Yang H."/>
            <person name="Li Z."/>
            <person name="Wang D."/>
            <person name="Zhang A."/>
            <person name="Wang J."/>
        </authorList>
    </citation>
    <scope>NUCLEOTIDE SEQUENCE</scope>
    <source>
        <strain evidence="3">cv. G1812</strain>
    </source>
</reference>
<feature type="region of interest" description="Disordered" evidence="1">
    <location>
        <begin position="1"/>
        <end position="73"/>
    </location>
</feature>
<name>A0A8R7THI6_TRIUA</name>
<reference evidence="2" key="3">
    <citation type="submission" date="2022-06" db="UniProtKB">
        <authorList>
            <consortium name="EnsemblPlants"/>
        </authorList>
    </citation>
    <scope>IDENTIFICATION</scope>
</reference>
<protein>
    <submittedName>
        <fullName evidence="2">Uncharacterized protein</fullName>
    </submittedName>
</protein>
<feature type="compositionally biased region" description="Polar residues" evidence="1">
    <location>
        <begin position="1"/>
        <end position="12"/>
    </location>
</feature>
<dbReference type="Gramene" id="TuG1812G0200002904.01.T01">
    <property type="protein sequence ID" value="TuG1812G0200002904.01.T01"/>
    <property type="gene ID" value="TuG1812G0200002904.01"/>
</dbReference>
<evidence type="ECO:0000313" key="2">
    <source>
        <dbReference type="EnsemblPlants" id="TuG1812G0200002904.01.T01"/>
    </source>
</evidence>
<proteinExistence type="predicted"/>
<keyword evidence="3" id="KW-1185">Reference proteome</keyword>